<feature type="compositionally biased region" description="Polar residues" evidence="5">
    <location>
        <begin position="227"/>
        <end position="237"/>
    </location>
</feature>
<feature type="region of interest" description="Disordered" evidence="5">
    <location>
        <begin position="696"/>
        <end position="722"/>
    </location>
</feature>
<evidence type="ECO:0000256" key="3">
    <source>
        <dbReference type="ARBA" id="ARBA00022553"/>
    </source>
</evidence>
<feature type="region of interest" description="Disordered" evidence="5">
    <location>
        <begin position="252"/>
        <end position="274"/>
    </location>
</feature>
<feature type="compositionally biased region" description="Polar residues" evidence="5">
    <location>
        <begin position="702"/>
        <end position="721"/>
    </location>
</feature>
<evidence type="ECO:0000256" key="5">
    <source>
        <dbReference type="SAM" id="MobiDB-lite"/>
    </source>
</evidence>
<dbReference type="PANTHER" id="PTHR24217">
    <property type="entry name" value="PUTATIVE-RELATED"/>
    <property type="match status" value="1"/>
</dbReference>
<feature type="compositionally biased region" description="Polar residues" evidence="5">
    <location>
        <begin position="786"/>
        <end position="802"/>
    </location>
</feature>
<keyword evidence="7" id="KW-1185">Reference proteome</keyword>
<evidence type="ECO:0000313" key="7">
    <source>
        <dbReference type="Proteomes" id="UP000765507"/>
    </source>
</evidence>
<feature type="region of interest" description="Disordered" evidence="5">
    <location>
        <begin position="836"/>
        <end position="892"/>
    </location>
</feature>
<dbReference type="InterPro" id="IPR051976">
    <property type="entry name" value="Synaptopodin_domain"/>
</dbReference>
<protein>
    <submittedName>
        <fullName evidence="6">Synaptopodin</fullName>
    </submittedName>
</protein>
<comment type="subcellular location">
    <subcellularLocation>
        <location evidence="1">Cytoplasm</location>
    </subcellularLocation>
</comment>
<keyword evidence="2" id="KW-0963">Cytoplasm</keyword>
<evidence type="ECO:0000313" key="6">
    <source>
        <dbReference type="EMBL" id="KAG6941215.1"/>
    </source>
</evidence>
<dbReference type="GO" id="GO:0003779">
    <property type="term" value="F:actin binding"/>
    <property type="evidence" value="ECO:0007669"/>
    <property type="project" value="TreeGrafter"/>
</dbReference>
<feature type="compositionally biased region" description="Low complexity" evidence="5">
    <location>
        <begin position="877"/>
        <end position="892"/>
    </location>
</feature>
<dbReference type="GO" id="GO:0001725">
    <property type="term" value="C:stress fiber"/>
    <property type="evidence" value="ECO:0007669"/>
    <property type="project" value="TreeGrafter"/>
</dbReference>
<evidence type="ECO:0000256" key="2">
    <source>
        <dbReference type="ARBA" id="ARBA00022490"/>
    </source>
</evidence>
<dbReference type="AlphaFoldDB" id="A0A8T1TKN9"/>
<name>A0A8T1TKN9_CHESE</name>
<dbReference type="EMBL" id="JAHGAV010000001">
    <property type="protein sequence ID" value="KAG6941215.1"/>
    <property type="molecule type" value="Genomic_DNA"/>
</dbReference>
<sequence>MGLSHTGESPQSMNNRLSLKTLESPQSIEPCPKRLQKERTMLKATLLQPCLQPQPRCAGASERSQPSYGFETLKVDPEVGYGCLVLQQEKEKEANQRCQPIGAICPFNPKEQKEKNELSGGKLRERLQRESRNTNGDMRGPKFNSYGLASAGGYPATRDSPRSAPELLHSGASTRADPSQEWKVVKVKRVLVYPAGQPRKANLSRSASLSEKELKEAKARSQKIAAQLTNPPSSNSKGVLLFNRRKQRVNEFASATTRKSGEEAATRGSPSALQRCIPNHGKSLHLKQTLEGSKELKELLCAEDPGGNMEEYEENTCLEKTQSPPKNEVESEEILPQTNPVPPLKESPSGDIQQVPLTIYLKENIKVTSTNGVHEPSAYEHEHAPVIDSKNNVPVLIKEQTAPVIDKEQNGEVINKEQNVPVIDKEMAVPVTSKETAVPVTSKEPAVPVTSKESAVPVTDKETALPVTSKKTAVLVTSQEMALPVTSKETAVLVTSKETALPVTSKECNGGPNKQYYEVHLTLAKPMPVKNRTARPFGTQSSATTSQPTEKSPGVELPPPPTYAETLFSPPPVTRVRSPPAYSALYPSAEQKPLILQGPHHGESRSTPLHKTGILEDSVARRTTKKSMFTFVEKPKVAPNPDLLNLVQNADVRRKQKEQGEPVPEEEPFALGAEASNFLHQNELKGGIQLDSADNAPEWSSCLKSPSIQPKPQMKPNQNLTEAKGKGAELFARRQSRMEKYVIESPAHPGLARSPSPTMSLPPSWKYASNIHVTPTVFKHPPKSPARSSKTPPASLYNSNVTESEISRRELEISKQQPYQLQSSLFILSPAKEAVRPLPRGAPPPQPAVPDSRSYARHNSCPTSPLTPSPVFHSPALTSSSRPTSGPLSPSSGTVVIANDIRTSAPPEAPFASLSRVLSPRAKGVFQAPRPSYSTRNAGIEPQVWKPSFYFK</sequence>
<dbReference type="GO" id="GO:0097444">
    <property type="term" value="C:spine apparatus"/>
    <property type="evidence" value="ECO:0007669"/>
    <property type="project" value="TreeGrafter"/>
</dbReference>
<feature type="region of interest" description="Disordered" evidence="5">
    <location>
        <begin position="776"/>
        <end position="804"/>
    </location>
</feature>
<gene>
    <name evidence="6" type="primary">SYNPO</name>
    <name evidence="6" type="ORF">G0U57_007313</name>
</gene>
<feature type="region of interest" description="Disordered" evidence="5">
    <location>
        <begin position="218"/>
        <end position="238"/>
    </location>
</feature>
<feature type="region of interest" description="Disordered" evidence="5">
    <location>
        <begin position="1"/>
        <end position="28"/>
    </location>
</feature>
<dbReference type="GO" id="GO:0005634">
    <property type="term" value="C:nucleus"/>
    <property type="evidence" value="ECO:0007669"/>
    <property type="project" value="TreeGrafter"/>
</dbReference>
<evidence type="ECO:0000256" key="1">
    <source>
        <dbReference type="ARBA" id="ARBA00004496"/>
    </source>
</evidence>
<feature type="region of interest" description="Disordered" evidence="5">
    <location>
        <begin position="531"/>
        <end position="575"/>
    </location>
</feature>
<keyword evidence="3" id="KW-0597">Phosphoprotein</keyword>
<feature type="compositionally biased region" description="Basic and acidic residues" evidence="5">
    <location>
        <begin position="112"/>
        <end position="132"/>
    </location>
</feature>
<dbReference type="OrthoDB" id="8943025at2759"/>
<dbReference type="GO" id="GO:1905355">
    <property type="term" value="P:spine apparatus assembly"/>
    <property type="evidence" value="ECO:0007669"/>
    <property type="project" value="TreeGrafter"/>
</dbReference>
<feature type="compositionally biased region" description="Polar residues" evidence="5">
    <location>
        <begin position="1"/>
        <end position="27"/>
    </location>
</feature>
<dbReference type="PANTHER" id="PTHR24217:SF13">
    <property type="entry name" value="SYNAPTOPODIN"/>
    <property type="match status" value="1"/>
</dbReference>
<organism evidence="6 7">
    <name type="scientific">Chelydra serpentina</name>
    <name type="common">Snapping turtle</name>
    <name type="synonym">Testudo serpentina</name>
    <dbReference type="NCBI Taxonomy" id="8475"/>
    <lineage>
        <taxon>Eukaryota</taxon>
        <taxon>Metazoa</taxon>
        <taxon>Chordata</taxon>
        <taxon>Craniata</taxon>
        <taxon>Vertebrata</taxon>
        <taxon>Euteleostomi</taxon>
        <taxon>Archelosauria</taxon>
        <taxon>Testudinata</taxon>
        <taxon>Testudines</taxon>
        <taxon>Cryptodira</taxon>
        <taxon>Durocryptodira</taxon>
        <taxon>Americhelydia</taxon>
        <taxon>Chelydroidea</taxon>
        <taxon>Chelydridae</taxon>
        <taxon>Chelydra</taxon>
    </lineage>
</organism>
<dbReference type="GO" id="GO:0032233">
    <property type="term" value="P:positive regulation of actin filament bundle assembly"/>
    <property type="evidence" value="ECO:0007669"/>
    <property type="project" value="TreeGrafter"/>
</dbReference>
<reference evidence="6 7" key="1">
    <citation type="journal article" date="2020" name="G3 (Bethesda)">
        <title>Draft Genome of the Common Snapping Turtle, Chelydra serpentina, a Model for Phenotypic Plasticity in Reptiles.</title>
        <authorList>
            <person name="Das D."/>
            <person name="Singh S.K."/>
            <person name="Bierstedt J."/>
            <person name="Erickson A."/>
            <person name="Galli G.L.J."/>
            <person name="Crossley D.A. 2nd"/>
            <person name="Rhen T."/>
        </authorList>
    </citation>
    <scope>NUCLEOTIDE SEQUENCE [LARGE SCALE GENOMIC DNA]</scope>
    <source>
        <strain evidence="6">KW</strain>
    </source>
</reference>
<dbReference type="Proteomes" id="UP000765507">
    <property type="component" value="Unassembled WGS sequence"/>
</dbReference>
<feature type="region of interest" description="Disordered" evidence="5">
    <location>
        <begin position="112"/>
        <end position="179"/>
    </location>
</feature>
<dbReference type="GO" id="GO:0098886">
    <property type="term" value="P:modification of dendritic spine"/>
    <property type="evidence" value="ECO:0007669"/>
    <property type="project" value="TreeGrafter"/>
</dbReference>
<comment type="similarity">
    <text evidence="4">Belongs to the synaptopodin family.</text>
</comment>
<accession>A0A8T1TKN9</accession>
<feature type="region of interest" description="Disordered" evidence="5">
    <location>
        <begin position="319"/>
        <end position="349"/>
    </location>
</feature>
<comment type="caution">
    <text evidence="6">The sequence shown here is derived from an EMBL/GenBank/DDBJ whole genome shotgun (WGS) entry which is preliminary data.</text>
</comment>
<feature type="compositionally biased region" description="Polar residues" evidence="5">
    <location>
        <begin position="538"/>
        <end position="550"/>
    </location>
</feature>
<proteinExistence type="inferred from homology"/>
<evidence type="ECO:0000256" key="4">
    <source>
        <dbReference type="ARBA" id="ARBA00038161"/>
    </source>
</evidence>
<dbReference type="GO" id="GO:0030018">
    <property type="term" value="C:Z disc"/>
    <property type="evidence" value="ECO:0007669"/>
    <property type="project" value="TreeGrafter"/>
</dbReference>